<reference evidence="1" key="1">
    <citation type="submission" date="2023-06" db="EMBL/GenBank/DDBJ databases">
        <authorList>
            <consortium name="Lawrence Berkeley National Laboratory"/>
            <person name="Ahrendt S."/>
            <person name="Sahu N."/>
            <person name="Indic B."/>
            <person name="Wong-Bajracharya J."/>
            <person name="Merenyi Z."/>
            <person name="Ke H.-M."/>
            <person name="Monk M."/>
            <person name="Kocsube S."/>
            <person name="Drula E."/>
            <person name="Lipzen A."/>
            <person name="Balint B."/>
            <person name="Henrissat B."/>
            <person name="Andreopoulos B."/>
            <person name="Martin F.M."/>
            <person name="Harder C.B."/>
            <person name="Rigling D."/>
            <person name="Ford K.L."/>
            <person name="Foster G.D."/>
            <person name="Pangilinan J."/>
            <person name="Papanicolaou A."/>
            <person name="Barry K."/>
            <person name="LaButti K."/>
            <person name="Viragh M."/>
            <person name="Koriabine M."/>
            <person name="Yan M."/>
            <person name="Riley R."/>
            <person name="Champramary S."/>
            <person name="Plett K.L."/>
            <person name="Tsai I.J."/>
            <person name="Slot J."/>
            <person name="Sipos G."/>
            <person name="Plett J."/>
            <person name="Nagy L.G."/>
            <person name="Grigoriev I.V."/>
        </authorList>
    </citation>
    <scope>NUCLEOTIDE SEQUENCE</scope>
    <source>
        <strain evidence="1">ICMP 16352</strain>
    </source>
</reference>
<name>A0AA39NSH7_9AGAR</name>
<dbReference type="Proteomes" id="UP001175227">
    <property type="component" value="Unassembled WGS sequence"/>
</dbReference>
<sequence>MCIVKCCARFISELSKHTDARNITQSPNFKEFQANLEEIQRLIETNPRKARFILKHWLSADSYATKLQRLQTRVGDALNIYQATMITDVYNIVQHQNTSCENHIPDAREEDITVIKCNDITLEYQMHVGREVFEGRENEENFRKTIESEKRLWHPNILSLNGRSASTACSPFTVYYTNTRGSAIQHIAKVVPSGVDSTFAAGARLIADLADALDYLSDHAVLSFNASEILYSEEASPFNSSDKAVNMLGELCSKIFNSANGILYNDYIAPLDDNIMGEEPSSASVGRQLVGIDPNIRSSDEMSEAPAVPPRREIKWQTLRQGTITLKHMSQQYRNVLISSTPLNRAIRSTDAYRIRHRCRGYRREEVIFTTSAMDCEVVTSTMHFSKRCPICGEYPNMGFFHCRCTKFDDGITPIVQCAQCSTWGHSDCMKAIDVCPSCHLENALKKYFLTSRLIQVECAKKASLLKED</sequence>
<organism evidence="1 2">
    <name type="scientific">Armillaria novae-zelandiae</name>
    <dbReference type="NCBI Taxonomy" id="153914"/>
    <lineage>
        <taxon>Eukaryota</taxon>
        <taxon>Fungi</taxon>
        <taxon>Dikarya</taxon>
        <taxon>Basidiomycota</taxon>
        <taxon>Agaricomycotina</taxon>
        <taxon>Agaricomycetes</taxon>
        <taxon>Agaricomycetidae</taxon>
        <taxon>Agaricales</taxon>
        <taxon>Marasmiineae</taxon>
        <taxon>Physalacriaceae</taxon>
        <taxon>Armillaria</taxon>
    </lineage>
</organism>
<evidence type="ECO:0000313" key="1">
    <source>
        <dbReference type="EMBL" id="KAK0470976.1"/>
    </source>
</evidence>
<proteinExistence type="predicted"/>
<accession>A0AA39NSH7</accession>
<protein>
    <submittedName>
        <fullName evidence="1">Uncharacterized protein</fullName>
    </submittedName>
</protein>
<keyword evidence="2" id="KW-1185">Reference proteome</keyword>
<evidence type="ECO:0000313" key="2">
    <source>
        <dbReference type="Proteomes" id="UP001175227"/>
    </source>
</evidence>
<dbReference type="EMBL" id="JAUEPR010000056">
    <property type="protein sequence ID" value="KAK0470976.1"/>
    <property type="molecule type" value="Genomic_DNA"/>
</dbReference>
<comment type="caution">
    <text evidence="1">The sequence shown here is derived from an EMBL/GenBank/DDBJ whole genome shotgun (WGS) entry which is preliminary data.</text>
</comment>
<dbReference type="AlphaFoldDB" id="A0AA39NSH7"/>
<gene>
    <name evidence="1" type="ORF">IW261DRAFT_914110</name>
</gene>